<dbReference type="HAMAP" id="MF_00063">
    <property type="entry name" value="CysH"/>
    <property type="match status" value="1"/>
</dbReference>
<keyword evidence="4" id="KW-0479">Metal-binding</keyword>
<dbReference type="InterPro" id="IPR014729">
    <property type="entry name" value="Rossmann-like_a/b/a_fold"/>
</dbReference>
<dbReference type="Pfam" id="PF01507">
    <property type="entry name" value="PAPS_reduct"/>
    <property type="match status" value="1"/>
</dbReference>
<dbReference type="EMBL" id="JAWJZY010000002">
    <property type="protein sequence ID" value="MEE8658434.1"/>
    <property type="molecule type" value="Genomic_DNA"/>
</dbReference>
<comment type="function">
    <text evidence="4">Catalyzes the formation of sulfite from adenosine 5'-phosphosulfate (APS) using thioredoxin as an electron donor.</text>
</comment>
<sequence>MPLSLEEISALREVPNDTVLETAIRMLRGRLAVTSSFGAESALLLSMVAEIDPSTPVLFLNTLRHFPETLRYRDELVAHLGLKDVHDVMPRSEMLAQRDPQDQLAAFDPDACCALRKTEPLFDTLSHYDAWVTGRKRGQAATRNDMEVVEPQPDGRARINPLSEWSRADIEQEIRRRNLPRHPLTGFGFASIGCAPCTRAVRPGEDPRAGRWAGHVKTECGIHLTPADRSTV</sequence>
<name>A0ABU7U0L7_9PROT</name>
<dbReference type="EC" id="1.8.4.10" evidence="4"/>
<dbReference type="Proteomes" id="UP001312908">
    <property type="component" value="Unassembled WGS sequence"/>
</dbReference>
<feature type="binding site" evidence="4">
    <location>
        <position position="113"/>
    </location>
    <ligand>
        <name>[4Fe-4S] cluster</name>
        <dbReference type="ChEBI" id="CHEBI:49883"/>
    </ligand>
</feature>
<protein>
    <recommendedName>
        <fullName evidence="4">Adenosine 5'-phosphosulfate reductase</fullName>
        <shortName evidence="4">APS reductase</shortName>
        <ecNumber evidence="4">1.8.4.10</ecNumber>
    </recommendedName>
    <alternativeName>
        <fullName evidence="4">5'-adenylylsulfate reductase</fullName>
    </alternativeName>
    <alternativeName>
        <fullName evidence="4">Thioredoxin-dependent 5'-adenylylsulfate reductase</fullName>
    </alternativeName>
</protein>
<organism evidence="6 7">
    <name type="scientific">Sorlinia euscelidii</name>
    <dbReference type="NCBI Taxonomy" id="3081148"/>
    <lineage>
        <taxon>Bacteria</taxon>
        <taxon>Pseudomonadati</taxon>
        <taxon>Pseudomonadota</taxon>
        <taxon>Alphaproteobacteria</taxon>
        <taxon>Acetobacterales</taxon>
        <taxon>Acetobacteraceae</taxon>
        <taxon>Sorlinia</taxon>
    </lineage>
</organism>
<dbReference type="PIRSF" id="PIRSF000857">
    <property type="entry name" value="PAPS_reductase"/>
    <property type="match status" value="1"/>
</dbReference>
<comment type="cofactor">
    <cofactor evidence="4">
        <name>[4Fe-4S] cluster</name>
        <dbReference type="ChEBI" id="CHEBI:49883"/>
    </cofactor>
    <text evidence="4">Binds 1 [4Fe-4S] cluster per subunit.</text>
</comment>
<dbReference type="RefSeq" id="WP_394819364.1">
    <property type="nucleotide sequence ID" value="NZ_JAWJZY010000002.1"/>
</dbReference>
<reference evidence="6 7" key="1">
    <citation type="submission" date="2023-10" db="EMBL/GenBank/DDBJ databases">
        <title>Sorlinia euscelidii gen. nov., sp. nov., an acetic acid bacteria isolated from the gut of Euscelidius variegatus emitter.</title>
        <authorList>
            <person name="Michoud G."/>
            <person name="Marasco R."/>
            <person name="Seferji K."/>
            <person name="Gonella E."/>
            <person name="Garuglieri E."/>
            <person name="Alma A."/>
            <person name="Mapelli F."/>
            <person name="Borin S."/>
            <person name="Daffonchio D."/>
            <person name="Crotti E."/>
        </authorList>
    </citation>
    <scope>NUCLEOTIDE SEQUENCE [LARGE SCALE GENOMIC DNA]</scope>
    <source>
        <strain evidence="6 7">EV16P</strain>
    </source>
</reference>
<comment type="caution">
    <text evidence="6">The sequence shown here is derived from an EMBL/GenBank/DDBJ whole genome shotgun (WGS) entry which is preliminary data.</text>
</comment>
<feature type="binding site" evidence="4">
    <location>
        <position position="197"/>
    </location>
    <ligand>
        <name>[4Fe-4S] cluster</name>
        <dbReference type="ChEBI" id="CHEBI:49883"/>
    </ligand>
</feature>
<evidence type="ECO:0000313" key="7">
    <source>
        <dbReference type="Proteomes" id="UP001312908"/>
    </source>
</evidence>
<evidence type="ECO:0000313" key="6">
    <source>
        <dbReference type="EMBL" id="MEE8658434.1"/>
    </source>
</evidence>
<feature type="active site" description="Nucleophile; cysteine thiosulfonate intermediate" evidence="4">
    <location>
        <position position="220"/>
    </location>
</feature>
<keyword evidence="4" id="KW-0963">Cytoplasm</keyword>
<dbReference type="NCBIfam" id="NF002537">
    <property type="entry name" value="PRK02090.1"/>
    <property type="match status" value="1"/>
</dbReference>
<gene>
    <name evidence="4" type="primary">cysH</name>
    <name evidence="6" type="ORF">DOFOFD_05360</name>
</gene>
<evidence type="ECO:0000256" key="4">
    <source>
        <dbReference type="HAMAP-Rule" id="MF_00063"/>
    </source>
</evidence>
<comment type="catalytic activity">
    <reaction evidence="4">
        <text>[thioredoxin]-disulfide + sulfite + AMP + 2 H(+) = adenosine 5'-phosphosulfate + [thioredoxin]-dithiol</text>
        <dbReference type="Rhea" id="RHEA:21976"/>
        <dbReference type="Rhea" id="RHEA-COMP:10698"/>
        <dbReference type="Rhea" id="RHEA-COMP:10700"/>
        <dbReference type="ChEBI" id="CHEBI:15378"/>
        <dbReference type="ChEBI" id="CHEBI:17359"/>
        <dbReference type="ChEBI" id="CHEBI:29950"/>
        <dbReference type="ChEBI" id="CHEBI:50058"/>
        <dbReference type="ChEBI" id="CHEBI:58243"/>
        <dbReference type="ChEBI" id="CHEBI:456215"/>
        <dbReference type="EC" id="1.8.4.10"/>
    </reaction>
</comment>
<comment type="pathway">
    <text evidence="3 4">Sulfur metabolism; hydrogen sulfide biosynthesis; sulfite from sulfate.</text>
</comment>
<feature type="binding site" evidence="4">
    <location>
        <position position="194"/>
    </location>
    <ligand>
        <name>[4Fe-4S] cluster</name>
        <dbReference type="ChEBI" id="CHEBI:49883"/>
    </ligand>
</feature>
<keyword evidence="4" id="KW-0411">Iron-sulfur</keyword>
<keyword evidence="7" id="KW-1185">Reference proteome</keyword>
<evidence type="ECO:0000256" key="3">
    <source>
        <dbReference type="ARBA" id="ARBA00024327"/>
    </source>
</evidence>
<evidence type="ECO:0000256" key="2">
    <source>
        <dbReference type="ARBA" id="ARBA00023002"/>
    </source>
</evidence>
<keyword evidence="2 4" id="KW-0560">Oxidoreductase</keyword>
<keyword evidence="4" id="KW-0408">Iron</keyword>
<dbReference type="PANTHER" id="PTHR46509:SF1">
    <property type="entry name" value="PHOSPHOADENOSINE PHOSPHOSULFATE REDUCTASE"/>
    <property type="match status" value="1"/>
</dbReference>
<evidence type="ECO:0000256" key="1">
    <source>
        <dbReference type="ARBA" id="ARBA00009732"/>
    </source>
</evidence>
<feature type="domain" description="Phosphoadenosine phosphosulphate reductase" evidence="5">
    <location>
        <begin position="31"/>
        <end position="200"/>
    </location>
</feature>
<dbReference type="InterPro" id="IPR004511">
    <property type="entry name" value="PAPS/APS_Rdtase"/>
</dbReference>
<dbReference type="SUPFAM" id="SSF52402">
    <property type="entry name" value="Adenine nucleotide alpha hydrolases-like"/>
    <property type="match status" value="1"/>
</dbReference>
<evidence type="ECO:0000259" key="5">
    <source>
        <dbReference type="Pfam" id="PF01507"/>
    </source>
</evidence>
<dbReference type="Gene3D" id="3.40.50.620">
    <property type="entry name" value="HUPs"/>
    <property type="match status" value="1"/>
</dbReference>
<comment type="subcellular location">
    <subcellularLocation>
        <location evidence="4">Cytoplasm</location>
    </subcellularLocation>
</comment>
<dbReference type="InterPro" id="IPR002500">
    <property type="entry name" value="PAPS_reduct_dom"/>
</dbReference>
<feature type="binding site" evidence="4">
    <location>
        <position position="112"/>
    </location>
    <ligand>
        <name>[4Fe-4S] cluster</name>
        <dbReference type="ChEBI" id="CHEBI:49883"/>
    </ligand>
</feature>
<comment type="similarity">
    <text evidence="1 4">Belongs to the PAPS reductase family. CysH subfamily.</text>
</comment>
<dbReference type="PANTHER" id="PTHR46509">
    <property type="entry name" value="PHOSPHOADENOSINE PHOSPHOSULFATE REDUCTASE"/>
    <property type="match status" value="1"/>
</dbReference>
<accession>A0ABU7U0L7</accession>
<proteinExistence type="inferred from homology"/>